<dbReference type="GO" id="GO:0003743">
    <property type="term" value="F:translation initiation factor activity"/>
    <property type="evidence" value="ECO:0007669"/>
    <property type="project" value="UniProtKB-UniRule"/>
</dbReference>
<feature type="domain" description="S1-like" evidence="3">
    <location>
        <begin position="190"/>
        <end position="235"/>
    </location>
</feature>
<sequence length="281" mass="32044">MIKKAFYGLCLLTLAHTLSAKEILLSNAPVNVALPMNQEIRIEFPETVIDLNLPTELTDSVDTFLKPDGVLFWKAKRSITNSRVIATTAAGQVILLDIHTTPNVSQDQDEQVLQLITSEQLAQRKSIAPETDNSDVPEVLRGNYDLDNGQSSAKKRSPNYIDLARFAYQHYIGPTRLIENLPATRLKTPILGKFRFLRVWNNRLDISILNAWRYDKYYITAVGVKNKGHIAYRFDPRAIRGNFEFVSALYEVLEPRGMKYDRDVWVFISLMPFEQAIRGGR</sequence>
<dbReference type="InterPro" id="IPR021844">
    <property type="entry name" value="Integr_conj_element_PFL4704"/>
</dbReference>
<keyword evidence="5" id="KW-1185">Reference proteome</keyword>
<feature type="chain" id="PRO_5017045339" evidence="2">
    <location>
        <begin position="21"/>
        <end position="281"/>
    </location>
</feature>
<dbReference type="Pfam" id="PF11920">
    <property type="entry name" value="DUF3438"/>
    <property type="match status" value="1"/>
</dbReference>
<accession>A0A380MWX7</accession>
<dbReference type="OrthoDB" id="7064293at2"/>
<dbReference type="Proteomes" id="UP000254601">
    <property type="component" value="Unassembled WGS sequence"/>
</dbReference>
<keyword evidence="2" id="KW-0732">Signal</keyword>
<feature type="signal peptide" evidence="2">
    <location>
        <begin position="1"/>
        <end position="20"/>
    </location>
</feature>
<keyword evidence="1" id="KW-0648">Protein biosynthesis</keyword>
<organism evidence="4 5">
    <name type="scientific">Suttonella ornithocola</name>
    <dbReference type="NCBI Taxonomy" id="279832"/>
    <lineage>
        <taxon>Bacteria</taxon>
        <taxon>Pseudomonadati</taxon>
        <taxon>Pseudomonadota</taxon>
        <taxon>Gammaproteobacteria</taxon>
        <taxon>Cardiobacteriales</taxon>
        <taxon>Cardiobacteriaceae</taxon>
        <taxon>Suttonella</taxon>
    </lineage>
</organism>
<evidence type="ECO:0000313" key="5">
    <source>
        <dbReference type="Proteomes" id="UP000254601"/>
    </source>
</evidence>
<name>A0A380MWX7_9GAMM</name>
<dbReference type="RefSeq" id="WP_072577257.1">
    <property type="nucleotide sequence ID" value="NZ_LWHB01000151.1"/>
</dbReference>
<evidence type="ECO:0000256" key="2">
    <source>
        <dbReference type="SAM" id="SignalP"/>
    </source>
</evidence>
<dbReference type="GO" id="GO:0003723">
    <property type="term" value="F:RNA binding"/>
    <property type="evidence" value="ECO:0007669"/>
    <property type="project" value="InterPro"/>
</dbReference>
<evidence type="ECO:0000256" key="1">
    <source>
        <dbReference type="PROSITE-ProRule" id="PRU00181"/>
    </source>
</evidence>
<keyword evidence="1" id="KW-0396">Initiation factor</keyword>
<dbReference type="PROSITE" id="PS50832">
    <property type="entry name" value="S1_IF1_TYPE"/>
    <property type="match status" value="1"/>
</dbReference>
<dbReference type="EMBL" id="UHIC01000001">
    <property type="protein sequence ID" value="SUO96674.1"/>
    <property type="molecule type" value="Genomic_DNA"/>
</dbReference>
<dbReference type="AlphaFoldDB" id="A0A380MWX7"/>
<evidence type="ECO:0000259" key="3">
    <source>
        <dbReference type="PROSITE" id="PS50832"/>
    </source>
</evidence>
<dbReference type="InterPro" id="IPR006196">
    <property type="entry name" value="RNA-binding_domain_S1_IF1"/>
</dbReference>
<reference evidence="4 5" key="1">
    <citation type="submission" date="2018-06" db="EMBL/GenBank/DDBJ databases">
        <authorList>
            <consortium name="Pathogen Informatics"/>
            <person name="Doyle S."/>
        </authorList>
    </citation>
    <scope>NUCLEOTIDE SEQUENCE [LARGE SCALE GENOMIC DNA]</scope>
    <source>
        <strain evidence="4 5">NCTC13337</strain>
    </source>
</reference>
<gene>
    <name evidence="4" type="ORF">NCTC13337_01966</name>
</gene>
<protein>
    <submittedName>
        <fullName evidence="4">Integrating conjugative element protein, PFL_4704 family</fullName>
    </submittedName>
</protein>
<proteinExistence type="predicted"/>
<evidence type="ECO:0000313" key="4">
    <source>
        <dbReference type="EMBL" id="SUO96674.1"/>
    </source>
</evidence>